<keyword evidence="14" id="KW-1185">Reference proteome</keyword>
<evidence type="ECO:0000256" key="4">
    <source>
        <dbReference type="ARBA" id="ARBA00022574"/>
    </source>
</evidence>
<keyword evidence="4 10" id="KW-0853">WD repeat</keyword>
<accession>A0A430QHH6</accession>
<dbReference type="InterPro" id="IPR008271">
    <property type="entry name" value="Ser/Thr_kinase_AS"/>
</dbReference>
<dbReference type="GO" id="GO:0006623">
    <property type="term" value="P:protein targeting to vacuole"/>
    <property type="evidence" value="ECO:0007669"/>
    <property type="project" value="TreeGrafter"/>
</dbReference>
<feature type="domain" description="Protein kinase" evidence="12">
    <location>
        <begin position="1"/>
        <end position="474"/>
    </location>
</feature>
<evidence type="ECO:0000256" key="1">
    <source>
        <dbReference type="ARBA" id="ARBA00004419"/>
    </source>
</evidence>
<dbReference type="SMART" id="SM00320">
    <property type="entry name" value="WD40"/>
    <property type="match status" value="4"/>
</dbReference>
<dbReference type="GO" id="GO:0005524">
    <property type="term" value="F:ATP binding"/>
    <property type="evidence" value="ECO:0007669"/>
    <property type="project" value="InterPro"/>
</dbReference>
<dbReference type="Proteomes" id="UP000290809">
    <property type="component" value="Unassembled WGS sequence"/>
</dbReference>
<evidence type="ECO:0000256" key="9">
    <source>
        <dbReference type="ARBA" id="ARBA00022840"/>
    </source>
</evidence>
<dbReference type="InterPro" id="IPR055231">
    <property type="entry name" value="2AA_helical"/>
</dbReference>
<dbReference type="SMART" id="SM00220">
    <property type="entry name" value="S_TKc"/>
    <property type="match status" value="1"/>
</dbReference>
<name>A0A430QHH6_SCHBO</name>
<evidence type="ECO:0000256" key="3">
    <source>
        <dbReference type="ARBA" id="ARBA00022527"/>
    </source>
</evidence>
<keyword evidence="3" id="KW-0723">Serine/threonine-protein kinase</keyword>
<dbReference type="InterPro" id="IPR016024">
    <property type="entry name" value="ARM-type_fold"/>
</dbReference>
<dbReference type="InterPro" id="IPR011989">
    <property type="entry name" value="ARM-like"/>
</dbReference>
<dbReference type="PROSITE" id="PS50294">
    <property type="entry name" value="WD_REPEATS_REGION"/>
    <property type="match status" value="1"/>
</dbReference>
<comment type="caution">
    <text evidence="13">The sequence shown here is derived from an EMBL/GenBank/DDBJ whole genome shotgun (WGS) entry which is preliminary data.</text>
</comment>
<dbReference type="Gene3D" id="1.10.510.10">
    <property type="entry name" value="Transferase(Phosphotransferase) domain 1"/>
    <property type="match status" value="1"/>
</dbReference>
<dbReference type="GO" id="GO:0005770">
    <property type="term" value="C:late endosome"/>
    <property type="evidence" value="ECO:0007669"/>
    <property type="project" value="TreeGrafter"/>
</dbReference>
<evidence type="ECO:0000256" key="11">
    <source>
        <dbReference type="SAM" id="MobiDB-lite"/>
    </source>
</evidence>
<keyword evidence="9" id="KW-0067">ATP-binding</keyword>
<keyword evidence="7" id="KW-0547">Nucleotide-binding</keyword>
<dbReference type="InterPro" id="IPR001680">
    <property type="entry name" value="WD40_rpt"/>
</dbReference>
<reference evidence="13 14" key="1">
    <citation type="journal article" date="2019" name="PLoS Pathog.">
        <title>Genome sequence of the bovine parasite Schistosoma bovis Tanzania.</title>
        <authorList>
            <person name="Oey H."/>
            <person name="Zakrzewski M."/>
            <person name="Gobert G."/>
            <person name="Gravermann K."/>
            <person name="Stoye J."/>
            <person name="Jones M."/>
            <person name="Mcmanus D."/>
            <person name="Krause L."/>
        </authorList>
    </citation>
    <scope>NUCLEOTIDE SEQUENCE [LARGE SCALE GENOMIC DNA]</scope>
    <source>
        <strain evidence="13 14">TAN1997</strain>
    </source>
</reference>
<dbReference type="SUPFAM" id="SSF48371">
    <property type="entry name" value="ARM repeat"/>
    <property type="match status" value="1"/>
</dbReference>
<feature type="repeat" description="WD" evidence="10">
    <location>
        <begin position="1750"/>
        <end position="1783"/>
    </location>
</feature>
<dbReference type="PANTHER" id="PTHR17583">
    <property type="entry name" value="PHOSPHOINOSITIDE 3-KINASE REGULATORY SUBUNIT 4"/>
    <property type="match status" value="1"/>
</dbReference>
<dbReference type="GO" id="GO:0045324">
    <property type="term" value="P:late endosome to vacuole transport"/>
    <property type="evidence" value="ECO:0007669"/>
    <property type="project" value="InterPro"/>
</dbReference>
<dbReference type="PANTHER" id="PTHR17583:SF0">
    <property type="entry name" value="PHOSPHOINOSITIDE 3-KINASE REGULATORY SUBUNIT 4"/>
    <property type="match status" value="1"/>
</dbReference>
<evidence type="ECO:0000313" key="13">
    <source>
        <dbReference type="EMBL" id="RTG87126.1"/>
    </source>
</evidence>
<feature type="region of interest" description="Disordered" evidence="11">
    <location>
        <begin position="1293"/>
        <end position="1317"/>
    </location>
</feature>
<dbReference type="PROSITE" id="PS00108">
    <property type="entry name" value="PROTEIN_KINASE_ST"/>
    <property type="match status" value="1"/>
</dbReference>
<protein>
    <recommendedName>
        <fullName evidence="2">non-specific serine/threonine protein kinase</fullName>
        <ecNumber evidence="2">2.7.11.1</ecNumber>
    </recommendedName>
</protein>
<keyword evidence="5" id="KW-0808">Transferase</keyword>
<dbReference type="GO" id="GO:0005776">
    <property type="term" value="C:autophagosome"/>
    <property type="evidence" value="ECO:0007669"/>
    <property type="project" value="UniProtKB-SubCell"/>
</dbReference>
<dbReference type="GO" id="GO:0071561">
    <property type="term" value="C:nucleus-vacuole junction"/>
    <property type="evidence" value="ECO:0007669"/>
    <property type="project" value="TreeGrafter"/>
</dbReference>
<evidence type="ECO:0000256" key="2">
    <source>
        <dbReference type="ARBA" id="ARBA00012513"/>
    </source>
</evidence>
<evidence type="ECO:0000259" key="12">
    <source>
        <dbReference type="PROSITE" id="PS50011"/>
    </source>
</evidence>
<dbReference type="GO" id="GO:0034272">
    <property type="term" value="C:phosphatidylinositol 3-kinase complex, class III, type II"/>
    <property type="evidence" value="ECO:0007669"/>
    <property type="project" value="TreeGrafter"/>
</dbReference>
<keyword evidence="6" id="KW-0677">Repeat</keyword>
<comment type="subcellular location">
    <subcellularLocation>
        <location evidence="1">Cytoplasmic vesicle</location>
        <location evidence="1">Autophagosome</location>
    </subcellularLocation>
</comment>
<dbReference type="EMBL" id="QMKO01001717">
    <property type="protein sequence ID" value="RTG87126.1"/>
    <property type="molecule type" value="Genomic_DNA"/>
</dbReference>
<dbReference type="Pfam" id="PF00400">
    <property type="entry name" value="WD40"/>
    <property type="match status" value="2"/>
</dbReference>
<proteinExistence type="predicted"/>
<organism evidence="13 14">
    <name type="scientific">Schistosoma bovis</name>
    <name type="common">Blood fluke</name>
    <dbReference type="NCBI Taxonomy" id="6184"/>
    <lineage>
        <taxon>Eukaryota</taxon>
        <taxon>Metazoa</taxon>
        <taxon>Spiralia</taxon>
        <taxon>Lophotrochozoa</taxon>
        <taxon>Platyhelminthes</taxon>
        <taxon>Trematoda</taxon>
        <taxon>Digenea</taxon>
        <taxon>Strigeidida</taxon>
        <taxon>Schistosomatoidea</taxon>
        <taxon>Schistosomatidae</taxon>
        <taxon>Schistosoma</taxon>
    </lineage>
</organism>
<sequence>MGNQLTGLSPSPVVEDYLSELSGLVVFEEELCGSRLFKVAKIRSVDGDNPRSLVVKIFPNPNISQLLWRYQALMLPYCHRINSGYNLLFFSTSYITERSGVLIRDFIDQSLADRLCTRPFLCIEDKRWIAYQLLCAVDQLHSYSTKAYSKHSRANYSSLCHGDIKAENVLITSWGWVLLADPAPFKPVWLPSDNPSEFTHFFDSSRRRVCYLAPERFVEVHSCTTTTVSTTITTTTPTVTGSEATNLDSLLEEVTICSEETKNNVNMLVNVCDNTLIKPTTVNESNPLNKEYNVESDKQQLTVEISDLSSSNNNNFSKSESSYLIANSSELSTQLSVTSSPSLILNTEDCDTQNSNDEVIDLKQRTKFMTSNLLDLDCHLTPSMDLFSIGCVLLELFTDGSIAFTLADLLAYRRNDQSRLSKLLEQVPCEHAKFLISTLLSLDKEERRTAAEHLEQQRGKTFPSVFYTHLTPYLQNFLNPILNSPDSRISFLKLTITNFLQQVTDSGPENLSTVAVIICNLIISVLRPTSYSQNTQTPITAADLPTLTQINRINTTDPFYSIRNNLHTSDKKGYSTQSNRLSETGKINALICLLEIANHMQPNLLMDRVIPYCMELTTLSHSGEVRSLAIESLTHIFKLVIQKCEKINEFTSFLEETFLTEYLFPNLAPLSIDPKPEVRLTLARCLPILATCSLKFLNIITKLRSESTDVKNKSPDFVHDCQSDHKTADSYLSILRLHIQERLVALLSDPHPHVRLGLMNTNGLSCLASFFGRSGTNGTLLSHMITFLNDKCKPELRAAFFRQVSPLATLTGAQFVTILRSLLEQGLIDPDDMVIEECLHCLTNLLRRRLLSAPIAVSFLTRALALTAHPCLRIRQGSVAYITSFARLAVNFAEKSQSRVLTEDEDTVPMVHHFWPGICSPASVYARLVNIEVKKTIFRRPVNFCFTNDAVLLHSLHPPISRTVLEALVFMSYSSNSMQQLTSKDSQLSRLDRLNQILKLFQERKSSRAVTRSGETPCYTSPNDEFIDSLILKLKSLGLTELMESQLVNLSSYIVNLYQNGRPHNAFHSSNPKLNHIFPKYQVHPIEDRDKMFLSSKPTNTQCINPKDFLEDPSHLQWLLSSPLKRYANLLRERLLSGRLSLHRDSFDSGKKVIIGRSLILSPPSTLLNTGGDNSSYAPTNTSNTNLTKMGTIGTLVHGEVLSSSFAEMINPLFGIRSTPKNMFEVQSEMPIWPESRPQGIMLANLQEHRAGMISLATHSSGRLFASCSSGDGLVKLWNCGFWPTESDGYLDQSTTGNHSSRVNSATSELVQKSSNSKNPELGLAYCLPTRSSWTFNCSGQDSTDSSIKICRSLVWTSNGSCLVTILDGKWLQQIDVATGKSNGLSQLKINNSGRAVCLKTSTCCHFPSQYNLVNQVMIGGSDTNSIAYATISNQIVARDLRVPNSSSPIWILKQDRSHGLILSMVVHSFHTWLVTGTSRGHLICWDLRYKRQIAYTEHPYQPGIGILDLQIAETHSRFELDKKYAGQNLPQSSEKSYQVGQTLIIAATDHHNEVTIWDLESSATASSSAAISSCNYGLSGSFAPVRSTGCLASTWAQPGNKTPLVLDSSLPHRSVRSILCLPNNNVMPFNEHNKPHSQVTHLPAIVAGGNDARLRYWNFRKPEDSCVLVWAGIDEATPPRLTYRSTYVNDVYVLIEQTDTSSVSDTSSSLLTKTMYTEISQKLQSSSNITEVSNSAFPVSGRLELRESTKGHKNIISDLTVLQAGQAFLVSASMDGVIKIWR</sequence>
<gene>
    <name evidence="13" type="ORF">DC041_0009444</name>
</gene>
<evidence type="ECO:0000256" key="8">
    <source>
        <dbReference type="ARBA" id="ARBA00022777"/>
    </source>
</evidence>
<dbReference type="InterPro" id="IPR036322">
    <property type="entry name" value="WD40_repeat_dom_sf"/>
</dbReference>
<dbReference type="Gene3D" id="2.130.10.10">
    <property type="entry name" value="YVTN repeat-like/Quinoprotein amine dehydrogenase"/>
    <property type="match status" value="2"/>
</dbReference>
<dbReference type="InterPro" id="IPR015943">
    <property type="entry name" value="WD40/YVTN_repeat-like_dom_sf"/>
</dbReference>
<evidence type="ECO:0000256" key="5">
    <source>
        <dbReference type="ARBA" id="ARBA00022679"/>
    </source>
</evidence>
<dbReference type="Pfam" id="PF22956">
    <property type="entry name" value="VPS15-like_hel"/>
    <property type="match status" value="1"/>
</dbReference>
<dbReference type="InterPro" id="IPR000719">
    <property type="entry name" value="Prot_kinase_dom"/>
</dbReference>
<dbReference type="SUPFAM" id="SSF50978">
    <property type="entry name" value="WD40 repeat-like"/>
    <property type="match status" value="1"/>
</dbReference>
<evidence type="ECO:0000256" key="6">
    <source>
        <dbReference type="ARBA" id="ARBA00022737"/>
    </source>
</evidence>
<dbReference type="PROSITE" id="PS50082">
    <property type="entry name" value="WD_REPEATS_2"/>
    <property type="match status" value="1"/>
</dbReference>
<dbReference type="PROSITE" id="PS50011">
    <property type="entry name" value="PROTEIN_KINASE_DOM"/>
    <property type="match status" value="1"/>
</dbReference>
<dbReference type="EC" id="2.7.11.1" evidence="2"/>
<dbReference type="Gene3D" id="1.25.10.10">
    <property type="entry name" value="Leucine-rich Repeat Variant"/>
    <property type="match status" value="1"/>
</dbReference>
<dbReference type="GO" id="GO:0016236">
    <property type="term" value="P:macroautophagy"/>
    <property type="evidence" value="ECO:0007669"/>
    <property type="project" value="InterPro"/>
</dbReference>
<dbReference type="SUPFAM" id="SSF56112">
    <property type="entry name" value="Protein kinase-like (PK-like)"/>
    <property type="match status" value="2"/>
</dbReference>
<keyword evidence="8" id="KW-0418">Kinase</keyword>
<evidence type="ECO:0000256" key="10">
    <source>
        <dbReference type="PROSITE-ProRule" id="PRU00221"/>
    </source>
</evidence>
<evidence type="ECO:0000256" key="7">
    <source>
        <dbReference type="ARBA" id="ARBA00022741"/>
    </source>
</evidence>
<dbReference type="GO" id="GO:0034271">
    <property type="term" value="C:phosphatidylinositol 3-kinase complex, class III, type I"/>
    <property type="evidence" value="ECO:0007669"/>
    <property type="project" value="TreeGrafter"/>
</dbReference>
<dbReference type="InterPro" id="IPR045162">
    <property type="entry name" value="Vps15-like"/>
</dbReference>
<evidence type="ECO:0000313" key="14">
    <source>
        <dbReference type="Proteomes" id="UP000290809"/>
    </source>
</evidence>
<dbReference type="InterPro" id="IPR011009">
    <property type="entry name" value="Kinase-like_dom_sf"/>
</dbReference>
<dbReference type="STRING" id="6184.A0A430QHH6"/>
<dbReference type="GO" id="GO:0004674">
    <property type="term" value="F:protein serine/threonine kinase activity"/>
    <property type="evidence" value="ECO:0007669"/>
    <property type="project" value="UniProtKB-KW"/>
</dbReference>